<feature type="transmembrane region" description="Helical" evidence="1">
    <location>
        <begin position="66"/>
        <end position="87"/>
    </location>
</feature>
<feature type="transmembrane region" description="Helical" evidence="1">
    <location>
        <begin position="31"/>
        <end position="54"/>
    </location>
</feature>
<keyword evidence="1" id="KW-1133">Transmembrane helix</keyword>
<keyword evidence="1" id="KW-0472">Membrane</keyword>
<protein>
    <submittedName>
        <fullName evidence="2">Transferase</fullName>
    </submittedName>
</protein>
<keyword evidence="2" id="KW-0808">Transferase</keyword>
<dbReference type="AlphaFoldDB" id="A0A6B3QKK4"/>
<dbReference type="GO" id="GO:0016740">
    <property type="term" value="F:transferase activity"/>
    <property type="evidence" value="ECO:0007669"/>
    <property type="project" value="UniProtKB-KW"/>
</dbReference>
<gene>
    <name evidence="2" type="ORF">GUR47_18430</name>
</gene>
<keyword evidence="1" id="KW-0812">Transmembrane</keyword>
<reference evidence="2" key="1">
    <citation type="journal article" date="2020" name="Microorganisms">
        <title>Isolation, Genomic and Metabolomic Characterization of Streptomyces tendae VITAKN with Quorum Sensing Inhibitory Activity from Southern India.</title>
        <authorList>
            <person name="Ishaque N.M."/>
            <person name="Burgsdorf I."/>
            <person name="Limlingan Malit J.J."/>
            <person name="Saha S."/>
            <person name="Teta R."/>
            <person name="Ewe D."/>
            <person name="Kannabiran K."/>
            <person name="Hrouzek P."/>
            <person name="Steindler L."/>
            <person name="Costantino V."/>
            <person name="Saurav K."/>
        </authorList>
    </citation>
    <scope>NUCLEOTIDE SEQUENCE</scope>
    <source>
        <strain evidence="2">VITAKN</strain>
    </source>
</reference>
<evidence type="ECO:0000313" key="2">
    <source>
        <dbReference type="EMBL" id="NEV88636.1"/>
    </source>
</evidence>
<feature type="transmembrane region" description="Helical" evidence="1">
    <location>
        <begin position="191"/>
        <end position="210"/>
    </location>
</feature>
<name>A0A6B3QKK4_STRTE</name>
<comment type="caution">
    <text evidence="2">The sequence shown here is derived from an EMBL/GenBank/DDBJ whole genome shotgun (WGS) entry which is preliminary data.</text>
</comment>
<feature type="transmembrane region" description="Helical" evidence="1">
    <location>
        <begin position="93"/>
        <end position="111"/>
    </location>
</feature>
<accession>A0A6B3QKK4</accession>
<dbReference type="EMBL" id="JAAIFS010000003">
    <property type="protein sequence ID" value="NEV88636.1"/>
    <property type="molecule type" value="Genomic_DNA"/>
</dbReference>
<feature type="transmembrane region" description="Helical" evidence="1">
    <location>
        <begin position="155"/>
        <end position="179"/>
    </location>
</feature>
<proteinExistence type="predicted"/>
<evidence type="ECO:0000256" key="1">
    <source>
        <dbReference type="SAM" id="Phobius"/>
    </source>
</evidence>
<organism evidence="2">
    <name type="scientific">Streptomyces tendae</name>
    <dbReference type="NCBI Taxonomy" id="1932"/>
    <lineage>
        <taxon>Bacteria</taxon>
        <taxon>Bacillati</taxon>
        <taxon>Actinomycetota</taxon>
        <taxon>Actinomycetes</taxon>
        <taxon>Kitasatosporales</taxon>
        <taxon>Streptomycetaceae</taxon>
        <taxon>Streptomyces</taxon>
    </lineage>
</organism>
<sequence>MSSTEPVTRESDPSSEIPIPRWAVGVFPLSVLVAVTWGPAQASVLCGVAAVAVLYATSRKPASWHLAAGTVVCAAGVLLQGSSYYLVVRDGSFGSVGQLALIYFLGLHVFLRGRQVRRAAQLDLSGLRRHRAEHGLLTPDEPLGEPRPGRRWIPLGAMGVLGAVVCGLGSLSFCMAVLGTRDIVTTDDHPWWGPLAIVVLLGETVVLIGMGNTILRTGARYYDTVISSPDALAGRRYVLYLRSFRDDHRLARPHRIPLVGAWLAAAVSTGPGEEERIAAALSWAGPLVGVGDPGERVPRAGARRMYLPRDDWQTPVSTLMRGASLVVIVLGKGAGTLWEIREAMRILPPERLLLLVPMKEREYDEFRALAGDLTPGVLPPYRRSRALSSRIRGLVHFGPDRAAEFVALRRPASPLEDQLVGSLDRALWPAMVRLTELELELERRADGRHAEA</sequence>
<dbReference type="RefSeq" id="WP_164459051.1">
    <property type="nucleotide sequence ID" value="NZ_JAAIFS010000003.1"/>
</dbReference>